<reference evidence="1 2" key="1">
    <citation type="submission" date="2020-07" db="EMBL/GenBank/DDBJ databases">
        <title>Halomonas sp. QX-2 draft genome sequence.</title>
        <authorList>
            <person name="Qiu X."/>
        </authorList>
    </citation>
    <scope>NUCLEOTIDE SEQUENCE [LARGE SCALE GENOMIC DNA]</scope>
    <source>
        <strain evidence="1 2">QX-2</strain>
    </source>
</reference>
<keyword evidence="1" id="KW-0560">Oxidoreductase</keyword>
<keyword evidence="2" id="KW-1185">Reference proteome</keyword>
<protein>
    <submittedName>
        <fullName evidence="1">Antibiotic biosynthesis monooxygenase</fullName>
    </submittedName>
</protein>
<dbReference type="RefSeq" id="WP_180091972.1">
    <property type="nucleotide sequence ID" value="NZ_CAXAZJ010000009.1"/>
</dbReference>
<dbReference type="GO" id="GO:0004497">
    <property type="term" value="F:monooxygenase activity"/>
    <property type="evidence" value="ECO:0007669"/>
    <property type="project" value="UniProtKB-KW"/>
</dbReference>
<evidence type="ECO:0000313" key="2">
    <source>
        <dbReference type="Proteomes" id="UP000520876"/>
    </source>
</evidence>
<dbReference type="Proteomes" id="UP000520876">
    <property type="component" value="Unassembled WGS sequence"/>
</dbReference>
<gene>
    <name evidence="1" type="ORF">HZU72_11415</name>
</gene>
<accession>A0A7Z0N7F8</accession>
<organism evidence="1 2">
    <name type="scientific">Vreelandella sedimenti</name>
    <dbReference type="NCBI Taxonomy" id="2729618"/>
    <lineage>
        <taxon>Bacteria</taxon>
        <taxon>Pseudomonadati</taxon>
        <taxon>Pseudomonadota</taxon>
        <taxon>Gammaproteobacteria</taxon>
        <taxon>Oceanospirillales</taxon>
        <taxon>Halomonadaceae</taxon>
        <taxon>Vreelandella</taxon>
    </lineage>
</organism>
<dbReference type="EMBL" id="JACCGK010000009">
    <property type="protein sequence ID" value="NYT73034.1"/>
    <property type="molecule type" value="Genomic_DNA"/>
</dbReference>
<sequence>MIKRIWHGWTNHENADKYENLLKNEIFPGIEAKNIHGYSNIQLLRRAHESEVEFITIMDFESWESVKAFVGEDPAKSYVPENARKVLSRYDENSQHYEVRENRSY</sequence>
<keyword evidence="1" id="KW-0503">Monooxygenase</keyword>
<comment type="caution">
    <text evidence="1">The sequence shown here is derived from an EMBL/GenBank/DDBJ whole genome shotgun (WGS) entry which is preliminary data.</text>
</comment>
<evidence type="ECO:0000313" key="1">
    <source>
        <dbReference type="EMBL" id="NYT73034.1"/>
    </source>
</evidence>
<dbReference type="AlphaFoldDB" id="A0A7Z0N7F8"/>
<name>A0A7Z0N7F8_9GAMM</name>
<proteinExistence type="predicted"/>